<dbReference type="PROSITE" id="PS50089">
    <property type="entry name" value="ZF_RING_2"/>
    <property type="match status" value="1"/>
</dbReference>
<comment type="pathway">
    <text evidence="3 16">Protein modification; protein ubiquitination.</text>
</comment>
<evidence type="ECO:0000256" key="4">
    <source>
        <dbReference type="ARBA" id="ARBA00007997"/>
    </source>
</evidence>
<keyword evidence="11 15" id="KW-0863">Zinc-finger</keyword>
<comment type="function">
    <text evidence="16">E3 ubiquitin-protein ligase. Component of the ribosome quality control complex (RQC), a ribosome-associated complex that mediates ubiquitination and extraction of incompletely synthesized nascent chains for proteasomal degradation.</text>
</comment>
<evidence type="ECO:0000256" key="5">
    <source>
        <dbReference type="ARBA" id="ARBA00012483"/>
    </source>
</evidence>
<evidence type="ECO:0000256" key="14">
    <source>
        <dbReference type="ARBA" id="ARBA00055150"/>
    </source>
</evidence>
<dbReference type="PANTHER" id="PTHR12389:SF0">
    <property type="entry name" value="E3 UBIQUITIN-PROTEIN LIGASE LISTERIN"/>
    <property type="match status" value="1"/>
</dbReference>
<evidence type="ECO:0000256" key="1">
    <source>
        <dbReference type="ARBA" id="ARBA00000900"/>
    </source>
</evidence>
<dbReference type="GO" id="GO:1990112">
    <property type="term" value="C:RQC complex"/>
    <property type="evidence" value="ECO:0007669"/>
    <property type="project" value="UniProtKB-UniRule"/>
</dbReference>
<comment type="subunit">
    <text evidence="16">Component of the ribosome quality control complex (RQC).</text>
</comment>
<dbReference type="InterPro" id="IPR054477">
    <property type="entry name" value="LTN1_E3_ligase_6th"/>
</dbReference>
<dbReference type="SMART" id="SM01197">
    <property type="entry name" value="FANCL_C"/>
    <property type="match status" value="1"/>
</dbReference>
<dbReference type="GeneID" id="73380381"/>
<keyword evidence="13 16" id="KW-0862">Zinc</keyword>
<keyword evidence="12 16" id="KW-0833">Ubl conjugation pathway</keyword>
<evidence type="ECO:0000256" key="2">
    <source>
        <dbReference type="ARBA" id="ARBA00004514"/>
    </source>
</evidence>
<gene>
    <name evidence="18" type="ORF">KGF56_002764</name>
</gene>
<dbReference type="PANTHER" id="PTHR12389">
    <property type="entry name" value="ZINC FINGER PROTEIN 294"/>
    <property type="match status" value="1"/>
</dbReference>
<comment type="caution">
    <text evidence="18">The sequence shown here is derived from an EMBL/GenBank/DDBJ whole genome shotgun (WGS) entry which is preliminary data.</text>
</comment>
<name>A0AAI9WXP8_9ASCO</name>
<evidence type="ECO:0000256" key="16">
    <source>
        <dbReference type="RuleBase" id="RU367090"/>
    </source>
</evidence>
<keyword evidence="7" id="KW-0963">Cytoplasm</keyword>
<dbReference type="FunFam" id="3.30.40.10:FF:000038">
    <property type="entry name" value="E3 ubiquitin-protein ligase listerin"/>
    <property type="match status" value="1"/>
</dbReference>
<accession>A0AAI9WXP8</accession>
<dbReference type="InterPro" id="IPR054478">
    <property type="entry name" value="LTN1_UBC"/>
</dbReference>
<dbReference type="Pfam" id="PF22999">
    <property type="entry name" value="LTN1_E3_ligase_6th"/>
    <property type="match status" value="1"/>
</dbReference>
<evidence type="ECO:0000256" key="9">
    <source>
        <dbReference type="ARBA" id="ARBA00022723"/>
    </source>
</evidence>
<evidence type="ECO:0000256" key="6">
    <source>
        <dbReference type="ARBA" id="ARBA00017157"/>
    </source>
</evidence>
<protein>
    <recommendedName>
        <fullName evidence="6 16">E3 ubiquitin-protein ligase listerin</fullName>
        <ecNumber evidence="5 16">2.3.2.27</ecNumber>
    </recommendedName>
    <alternativeName>
        <fullName evidence="16">RING-type E3 ubiquitin transferase listerin</fullName>
    </alternativeName>
</protein>
<evidence type="ECO:0000313" key="19">
    <source>
        <dbReference type="Proteomes" id="UP001202479"/>
    </source>
</evidence>
<feature type="domain" description="RING-type" evidence="17">
    <location>
        <begin position="1413"/>
        <end position="1459"/>
    </location>
</feature>
<evidence type="ECO:0000256" key="7">
    <source>
        <dbReference type="ARBA" id="ARBA00022490"/>
    </source>
</evidence>
<dbReference type="EC" id="2.3.2.27" evidence="5 16"/>
<evidence type="ECO:0000256" key="11">
    <source>
        <dbReference type="ARBA" id="ARBA00022771"/>
    </source>
</evidence>
<evidence type="ECO:0000256" key="12">
    <source>
        <dbReference type="ARBA" id="ARBA00022786"/>
    </source>
</evidence>
<dbReference type="InterPro" id="IPR054476">
    <property type="entry name" value="Ltn1_N"/>
</dbReference>
<comment type="catalytic activity">
    <reaction evidence="1 16">
        <text>S-ubiquitinyl-[E2 ubiquitin-conjugating enzyme]-L-cysteine + [acceptor protein]-L-lysine = [E2 ubiquitin-conjugating enzyme]-L-cysteine + N(6)-ubiquitinyl-[acceptor protein]-L-lysine.</text>
        <dbReference type="EC" id="2.3.2.27"/>
    </reaction>
</comment>
<dbReference type="InterPro" id="IPR001841">
    <property type="entry name" value="Znf_RING"/>
</dbReference>
<evidence type="ECO:0000256" key="3">
    <source>
        <dbReference type="ARBA" id="ARBA00004906"/>
    </source>
</evidence>
<dbReference type="CDD" id="cd16491">
    <property type="entry name" value="RING-CH-C4HC3_LTN1"/>
    <property type="match status" value="1"/>
</dbReference>
<dbReference type="InterPro" id="IPR011016">
    <property type="entry name" value="Znf_RING-CH"/>
</dbReference>
<dbReference type="GO" id="GO:0072344">
    <property type="term" value="P:rescue of stalled ribosome"/>
    <property type="evidence" value="ECO:0007669"/>
    <property type="project" value="UniProtKB-UniRule"/>
</dbReference>
<dbReference type="SUPFAM" id="SSF57850">
    <property type="entry name" value="RING/U-box"/>
    <property type="match status" value="1"/>
</dbReference>
<dbReference type="Pfam" id="PF23009">
    <property type="entry name" value="UBC_like"/>
    <property type="match status" value="1"/>
</dbReference>
<proteinExistence type="inferred from homology"/>
<dbReference type="InterPro" id="IPR039795">
    <property type="entry name" value="LTN1/Rkr1"/>
</dbReference>
<keyword evidence="8 16" id="KW-0808">Transferase</keyword>
<dbReference type="SMART" id="SM00744">
    <property type="entry name" value="RINGv"/>
    <property type="match status" value="1"/>
</dbReference>
<evidence type="ECO:0000256" key="13">
    <source>
        <dbReference type="ARBA" id="ARBA00022833"/>
    </source>
</evidence>
<evidence type="ECO:0000313" key="18">
    <source>
        <dbReference type="EMBL" id="KAI3404467.2"/>
    </source>
</evidence>
<keyword evidence="9 16" id="KW-0479">Metal-binding</keyword>
<sequence length="1468" mass="167844">MSGNEVEFTGNLGYNGQESSLNYFTYQPDATSISNAELAVIFKLLSKKDPKTKEKALNDLLLYIKEEGEVDEKAVVCWTKLYPKIAIDNSKSVRSLAHQIQGALLKYLGGKRYGKYLKSSIPIWLMGANDQDKSVAAVAYGSLLENFQGDATKVDKTFEIFQEQIVNLVGTVVTIETTETLADARYTSESEMQIKYDRVLCASISLLLKVMDLNPSAAVNTILQAETIWSRLISSIKGETMNLSLFTAILALILSLFSKSKTSANTELDVKSLYKIVSKTVLKVKFNKNVQPVIYSSVIIPFWQVLLQLTRFGFQHDLKKNIWDMGGGKSLARFHDYLELGACDSAPAYFNLVASLMTEIKNCRLSVLDFSNLSECEICTKSLVNQFERLRDSFKPSCLGASFKIVQLFDVDRMPFLVDIVKKALTAFAKTRLQTIREEIKKQLIDNQSMIEFKDVFSEIDEMIKGDISSPLHNNSAKFIDGYFEILQSLGLRDNLNSLVDFSISEYENQRVGASVPVHFVSAYIDRENALTSKVEQFIFRLPNIIAEQDMTERSIQLLQMVKTKEILEENDLADIINESFAKLELNGPNFRDDFIRGMNIDIDESLYPEIYTYMNEKFTGNVHAEDIEKFLQAGDKTILLKLIKNLDPSSFGMFIDCVSKLNKLDLVIDLGIEDVIQSAWSNVNGSKSFLEALKSYEKIYLDSMLQYLLSCTLESSLDDLVIFVRDGKLPYEALVTTIRTSINNLSPFEIAISNSLASSMYICDYKQDSFDPKVLILAKFLVLLNKEEPNWQALSVIACEYVSDFMIAQFVDPSEEIILFDILAKKPSISFSIDTIIVSMTKEEQNDPIVELTKGNDLYAFFAARSLAKSIEVACESASQSQFESLKINFQQLSKTPLKFVAFVTGISKFCASPSLDRIRNYIFSEILAVKKEEDILSSGLKWITMLIPFLDFDTETETNTDTGLFPIVKLTMVLNQIQNWLDSSIAYDSEFIDLRIQAVRFLSLLPSKQSQLPDVYNELVNRLIEENFEMAADRIDLKFYTLKSYSALLKKTNVDLENQNQKLLEIFTQYEYTNTQACIMVERILERTMLQSRFSNGELNAQKEEFFKILSKSKSEIGIRLSAYYLSQVLENEKNDFVIDFQLSKEEDKKAVLPPQLIQIVNEFNVSDKLEILRYLLSWFLITNFFKNVTIMMRNNYLNELVTTKNFQTLLYFIFEHIEMSNKFFDSLTEEEISSYDVIKTHNFHDLEGETKLLALYIYFQCLQYAAFQVQLWFREIRDRQLQMKAEKITTKYLSPPLRKEILEQVSKEKDKLQGKEDNLSIKVISIANEIRTMYVVDDQRLEMVIKIPQSYPLENVIIDGPSRVGVKENRWKAWLLASQKIISISNGTVVDAIELFCKNINLHFSGFEDCAICYSILHQDLSLPSKTCQTCNNKFHAACLYKWFKSSGNSTCPLCRTAFNFKYRS</sequence>
<dbReference type="GO" id="GO:0005829">
    <property type="term" value="C:cytosol"/>
    <property type="evidence" value="ECO:0007669"/>
    <property type="project" value="UniProtKB-SubCell"/>
</dbReference>
<dbReference type="Proteomes" id="UP001202479">
    <property type="component" value="Unassembled WGS sequence"/>
</dbReference>
<evidence type="ECO:0000259" key="17">
    <source>
        <dbReference type="PROSITE" id="PS50089"/>
    </source>
</evidence>
<dbReference type="InterPro" id="IPR013083">
    <property type="entry name" value="Znf_RING/FYVE/PHD"/>
</dbReference>
<dbReference type="RefSeq" id="XP_049180212.1">
    <property type="nucleotide sequence ID" value="XM_049324028.1"/>
</dbReference>
<dbReference type="InterPro" id="IPR039804">
    <property type="entry name" value="RING-CH-C4HC3_LTN1"/>
</dbReference>
<dbReference type="GO" id="GO:1990116">
    <property type="term" value="P:ribosome-associated ubiquitin-dependent protein catabolic process"/>
    <property type="evidence" value="ECO:0007669"/>
    <property type="project" value="UniProtKB-UniRule"/>
</dbReference>
<evidence type="ECO:0000256" key="15">
    <source>
        <dbReference type="PROSITE-ProRule" id="PRU00175"/>
    </source>
</evidence>
<evidence type="ECO:0000256" key="8">
    <source>
        <dbReference type="ARBA" id="ARBA00022679"/>
    </source>
</evidence>
<dbReference type="Gene3D" id="3.30.40.10">
    <property type="entry name" value="Zinc/RING finger domain, C3HC4 (zinc finger)"/>
    <property type="match status" value="1"/>
</dbReference>
<comment type="function">
    <text evidence="14">E3 ubiquitin-protein ligase component of the ribosome quality control complex (RQC), a ribosome-associated complex that mediates ubiquitination and extraction of incompletely synthesized nascent chains for proteasomal degradation. Mediates ubiquitination of proteins derived from mRNAs lacking stop codons (non-stop proteins) and other translation arrest products induced by poly-lysine sequences and tandem rare codons. Ubiquitination leads to CDC48 recruitment for extraction and degradation of the incomplete translation product. May indirectly play a role in chromatin function and transcription.</text>
</comment>
<keyword evidence="10" id="KW-0677">Repeat</keyword>
<dbReference type="GO" id="GO:0061630">
    <property type="term" value="F:ubiquitin protein ligase activity"/>
    <property type="evidence" value="ECO:0007669"/>
    <property type="project" value="UniProtKB-UniRule"/>
</dbReference>
<reference evidence="18" key="1">
    <citation type="journal article" date="2022" name="DNA Res.">
        <title>Genome analysis of five recently described species of the CUG-Ser clade uncovers Candida theae as a new hybrid lineage with pathogenic potential in the Candida parapsilosis species complex.</title>
        <authorList>
            <person name="Mixao V."/>
            <person name="Del Olmo V."/>
            <person name="Hegedusova E."/>
            <person name="Saus E."/>
            <person name="Pryszcz L."/>
            <person name="Cillingova A."/>
            <person name="Nosek J."/>
            <person name="Gabaldon T."/>
        </authorList>
    </citation>
    <scope>NUCLEOTIDE SEQUENCE</scope>
    <source>
        <strain evidence="18">CBS 10844</strain>
    </source>
</reference>
<comment type="subcellular location">
    <subcellularLocation>
        <location evidence="2">Cytoplasm</location>
        <location evidence="2">Cytosol</location>
    </subcellularLocation>
</comment>
<keyword evidence="19" id="KW-1185">Reference proteome</keyword>
<dbReference type="GO" id="GO:0008270">
    <property type="term" value="F:zinc ion binding"/>
    <property type="evidence" value="ECO:0007669"/>
    <property type="project" value="UniProtKB-KW"/>
</dbReference>
<dbReference type="Pfam" id="PF22958">
    <property type="entry name" value="Ltn1_1st"/>
    <property type="match status" value="1"/>
</dbReference>
<dbReference type="Pfam" id="PF13639">
    <property type="entry name" value="zf-RING_2"/>
    <property type="match status" value="1"/>
</dbReference>
<comment type="similarity">
    <text evidence="4 16">Belongs to the LTN1 family.</text>
</comment>
<dbReference type="GO" id="GO:0043023">
    <property type="term" value="F:ribosomal large subunit binding"/>
    <property type="evidence" value="ECO:0007669"/>
    <property type="project" value="TreeGrafter"/>
</dbReference>
<organism evidence="18 19">
    <name type="scientific">Candida oxycetoniae</name>
    <dbReference type="NCBI Taxonomy" id="497107"/>
    <lineage>
        <taxon>Eukaryota</taxon>
        <taxon>Fungi</taxon>
        <taxon>Dikarya</taxon>
        <taxon>Ascomycota</taxon>
        <taxon>Saccharomycotina</taxon>
        <taxon>Pichiomycetes</taxon>
        <taxon>Debaryomycetaceae</taxon>
        <taxon>Candida/Lodderomyces clade</taxon>
        <taxon>Candida</taxon>
    </lineage>
</organism>
<evidence type="ECO:0000256" key="10">
    <source>
        <dbReference type="ARBA" id="ARBA00022737"/>
    </source>
</evidence>
<dbReference type="EMBL" id="JAHUZD010000102">
    <property type="protein sequence ID" value="KAI3404467.2"/>
    <property type="molecule type" value="Genomic_DNA"/>
</dbReference>